<dbReference type="Proteomes" id="UP000242951">
    <property type="component" value="Unassembled WGS sequence"/>
</dbReference>
<evidence type="ECO:0000313" key="2">
    <source>
        <dbReference type="Proteomes" id="UP000242951"/>
    </source>
</evidence>
<dbReference type="EMBL" id="LELG01000163">
    <property type="protein sequence ID" value="KMQ80093.1"/>
    <property type="molecule type" value="Genomic_DNA"/>
</dbReference>
<gene>
    <name evidence="1" type="ORF">BPMI_00790</name>
</gene>
<evidence type="ECO:0000313" key="1">
    <source>
        <dbReference type="EMBL" id="KMQ80093.1"/>
    </source>
</evidence>
<dbReference type="SUPFAM" id="SSF53335">
    <property type="entry name" value="S-adenosyl-L-methionine-dependent methyltransferases"/>
    <property type="match status" value="1"/>
</dbReference>
<reference evidence="1 2" key="1">
    <citation type="submission" date="2015-06" db="EMBL/GenBank/DDBJ databases">
        <title>Comparative genomics of Burkholderia leaf nodule symbionts.</title>
        <authorList>
            <person name="Carlier A."/>
            <person name="Eberl L."/>
            <person name="Pinto-Carbo M."/>
        </authorList>
    </citation>
    <scope>NUCLEOTIDE SEQUENCE [LARGE SCALE GENOMIC DNA]</scope>
    <source>
        <strain evidence="1 2">UZHbot3</strain>
    </source>
</reference>
<dbReference type="Gene3D" id="3.40.50.150">
    <property type="entry name" value="Vaccinia Virus protein VP39"/>
    <property type="match status" value="1"/>
</dbReference>
<keyword evidence="2" id="KW-1185">Reference proteome</keyword>
<comment type="caution">
    <text evidence="1">The sequence shown here is derived from an EMBL/GenBank/DDBJ whole genome shotgun (WGS) entry which is preliminary data.</text>
</comment>
<protein>
    <recommendedName>
        <fullName evidence="3">Class I SAM-dependent methyltransferase</fullName>
    </recommendedName>
</protein>
<sequence>MHRPPQAPINSMREAAGLAPIDLSARYSADEVSTHLARTEIFLTGMNRDSTVYMVGSGGMPLSVLFMHRFTDARIICLEISEESLQDGRNFCNFLIGQHPDNFRREAIDLRYGDGATFDYGECDIIVLSIHTMNKVEMIQRIIDTAPRDRDVIVVERQVKDLWGSTFIRTTALIRRACRSRRWDR</sequence>
<proteinExistence type="predicted"/>
<accession>A0ABR5HM00</accession>
<name>A0ABR5HM00_9BURK</name>
<organism evidence="1 2">
    <name type="scientific">Candidatus Burkholderia pumila</name>
    <dbReference type="NCBI Taxonomy" id="1090375"/>
    <lineage>
        <taxon>Bacteria</taxon>
        <taxon>Pseudomonadati</taxon>
        <taxon>Pseudomonadota</taxon>
        <taxon>Betaproteobacteria</taxon>
        <taxon>Burkholderiales</taxon>
        <taxon>Burkholderiaceae</taxon>
        <taxon>Burkholderia</taxon>
    </lineage>
</organism>
<evidence type="ECO:0008006" key="3">
    <source>
        <dbReference type="Google" id="ProtNLM"/>
    </source>
</evidence>
<dbReference type="InterPro" id="IPR029063">
    <property type="entry name" value="SAM-dependent_MTases_sf"/>
</dbReference>